<sequence length="427" mass="46394">MCPKTTTAATTPLMWNDAPPPLWIRRSLREIRMKVVPGIIPEKPDGSKEEAFLDAVPHFRESAPAPLVGESSFTVGETVNALDKSLAVDLSGLEARIDGPTSDEIDQKTLDSSYTSMQNLLEPKNASQELCDTEIKEPSTSSAKQEEAKFLEAPNDFLDHGNGVAAPYSLDVGSEPTMGSSAEAGIASDSKIVNEQLDDDSLKEGDIVANEQTRPFSTLLTKDADVIFASVPSEEFGSIEDGHIDTVSTEHQSETPDSVSGSLPIENLKEDKNFQTYVVPKDILVIEEPEMLIEGYKDYSVPKLHVAEDLASPDTILQKEDSYVLACEDNSMTEIKVHKELGDVPSSDLPNDKSEPDGDLKELKEDVPIIPEGGDNACKSEKLETETIDQDLSIQDLPVESSISVPHKIKSTEIPSDTGGNNLLRVM</sequence>
<dbReference type="EMBL" id="CM042883">
    <property type="protein sequence ID" value="KAI4372784.1"/>
    <property type="molecule type" value="Genomic_DNA"/>
</dbReference>
<name>A0ACB9R523_9MYRT</name>
<comment type="caution">
    <text evidence="1">The sequence shown here is derived from an EMBL/GenBank/DDBJ whole genome shotgun (WGS) entry which is preliminary data.</text>
</comment>
<evidence type="ECO:0000313" key="2">
    <source>
        <dbReference type="Proteomes" id="UP001057402"/>
    </source>
</evidence>
<gene>
    <name evidence="1" type="ORF">MLD38_010974</name>
</gene>
<keyword evidence="2" id="KW-1185">Reference proteome</keyword>
<proteinExistence type="predicted"/>
<dbReference type="Proteomes" id="UP001057402">
    <property type="component" value="Chromosome 4"/>
</dbReference>
<organism evidence="1 2">
    <name type="scientific">Melastoma candidum</name>
    <dbReference type="NCBI Taxonomy" id="119954"/>
    <lineage>
        <taxon>Eukaryota</taxon>
        <taxon>Viridiplantae</taxon>
        <taxon>Streptophyta</taxon>
        <taxon>Embryophyta</taxon>
        <taxon>Tracheophyta</taxon>
        <taxon>Spermatophyta</taxon>
        <taxon>Magnoliopsida</taxon>
        <taxon>eudicotyledons</taxon>
        <taxon>Gunneridae</taxon>
        <taxon>Pentapetalae</taxon>
        <taxon>rosids</taxon>
        <taxon>malvids</taxon>
        <taxon>Myrtales</taxon>
        <taxon>Melastomataceae</taxon>
        <taxon>Melastomatoideae</taxon>
        <taxon>Melastomateae</taxon>
        <taxon>Melastoma</taxon>
    </lineage>
</organism>
<reference evidence="2" key="1">
    <citation type="journal article" date="2023" name="Front. Plant Sci.">
        <title>Chromosomal-level genome assembly of Melastoma candidum provides insights into trichome evolution.</title>
        <authorList>
            <person name="Zhong Y."/>
            <person name="Wu W."/>
            <person name="Sun C."/>
            <person name="Zou P."/>
            <person name="Liu Y."/>
            <person name="Dai S."/>
            <person name="Zhou R."/>
        </authorList>
    </citation>
    <scope>NUCLEOTIDE SEQUENCE [LARGE SCALE GENOMIC DNA]</scope>
</reference>
<accession>A0ACB9R523</accession>
<protein>
    <submittedName>
        <fullName evidence="1">Uncharacterized protein</fullName>
    </submittedName>
</protein>
<evidence type="ECO:0000313" key="1">
    <source>
        <dbReference type="EMBL" id="KAI4372784.1"/>
    </source>
</evidence>